<dbReference type="Proteomes" id="UP001153331">
    <property type="component" value="Unassembled WGS sequence"/>
</dbReference>
<reference evidence="1" key="1">
    <citation type="submission" date="2022-11" db="EMBL/GenBank/DDBJ databases">
        <title>Genome Sequence of Boeremia exigua.</title>
        <authorList>
            <person name="Buettner E."/>
        </authorList>
    </citation>
    <scope>NUCLEOTIDE SEQUENCE</scope>
    <source>
        <strain evidence="1">CU02</strain>
    </source>
</reference>
<proteinExistence type="predicted"/>
<evidence type="ECO:0000313" key="1">
    <source>
        <dbReference type="EMBL" id="KAJ8115353.1"/>
    </source>
</evidence>
<accession>A0ACC2IJI9</accession>
<dbReference type="EMBL" id="JAPHNI010000144">
    <property type="protein sequence ID" value="KAJ8115353.1"/>
    <property type="molecule type" value="Genomic_DNA"/>
</dbReference>
<keyword evidence="2" id="KW-1185">Reference proteome</keyword>
<gene>
    <name evidence="1" type="ORF">OPT61_g2985</name>
</gene>
<comment type="caution">
    <text evidence="1">The sequence shown here is derived from an EMBL/GenBank/DDBJ whole genome shotgun (WGS) entry which is preliminary data.</text>
</comment>
<sequence length="191" mass="21282">MAYKDNDDDSSRLPEGFERIGYDADTQVYTFKSPEGELYESAPGNRYATNAKTQISRKRRPPRAASSFLHDHPPPQPQLSSPSTHLTMAGGGSDPNAKVKATWHIGSWGNPYEGGGRPGKGVATYVLSPNRQRPMATFIGKGFWNVLRRSRNQVLYFIPPLVAGYAAMEWAIERNEYLNSKQGRAEFGDEE</sequence>
<protein>
    <submittedName>
        <fullName evidence="1">Uncharacterized protein</fullName>
    </submittedName>
</protein>
<name>A0ACC2IJI9_9PLEO</name>
<evidence type="ECO:0000313" key="2">
    <source>
        <dbReference type="Proteomes" id="UP001153331"/>
    </source>
</evidence>
<organism evidence="1 2">
    <name type="scientific">Boeremia exigua</name>
    <dbReference type="NCBI Taxonomy" id="749465"/>
    <lineage>
        <taxon>Eukaryota</taxon>
        <taxon>Fungi</taxon>
        <taxon>Dikarya</taxon>
        <taxon>Ascomycota</taxon>
        <taxon>Pezizomycotina</taxon>
        <taxon>Dothideomycetes</taxon>
        <taxon>Pleosporomycetidae</taxon>
        <taxon>Pleosporales</taxon>
        <taxon>Pleosporineae</taxon>
        <taxon>Didymellaceae</taxon>
        <taxon>Boeremia</taxon>
    </lineage>
</organism>